<dbReference type="Proteomes" id="UP000244811">
    <property type="component" value="Chromosome 3"/>
</dbReference>
<feature type="region of interest" description="Disordered" evidence="1">
    <location>
        <begin position="131"/>
        <end position="159"/>
    </location>
</feature>
<accession>A0A976MBZ7</accession>
<evidence type="ECO:0000256" key="2">
    <source>
        <dbReference type="SAM" id="Phobius"/>
    </source>
</evidence>
<evidence type="ECO:0000256" key="1">
    <source>
        <dbReference type="SAM" id="MobiDB-lite"/>
    </source>
</evidence>
<feature type="transmembrane region" description="Helical" evidence="2">
    <location>
        <begin position="167"/>
        <end position="190"/>
    </location>
</feature>
<evidence type="ECO:0000313" key="4">
    <source>
        <dbReference type="Proteomes" id="UP000244811"/>
    </source>
</evidence>
<name>A0A976MBZ7_THEOR</name>
<protein>
    <submittedName>
        <fullName evidence="3">Uncharacterized protein</fullName>
    </submittedName>
</protein>
<organism evidence="3 4">
    <name type="scientific">Theileria orientalis</name>
    <dbReference type="NCBI Taxonomy" id="68886"/>
    <lineage>
        <taxon>Eukaryota</taxon>
        <taxon>Sar</taxon>
        <taxon>Alveolata</taxon>
        <taxon>Apicomplexa</taxon>
        <taxon>Aconoidasida</taxon>
        <taxon>Piroplasmida</taxon>
        <taxon>Theileriidae</taxon>
        <taxon>Theileria</taxon>
    </lineage>
</organism>
<reference evidence="3" key="1">
    <citation type="submission" date="2022-07" db="EMBL/GenBank/DDBJ databases">
        <title>Evaluation of T. orientalis genome assembly methods using nanopore sequencing and analysis of variation between genomes.</title>
        <authorList>
            <person name="Yam J."/>
            <person name="Micallef M.L."/>
            <person name="Liu M."/>
            <person name="Djordjevic S.P."/>
            <person name="Bogema D.R."/>
            <person name="Jenkins C."/>
        </authorList>
    </citation>
    <scope>NUCLEOTIDE SEQUENCE</scope>
    <source>
        <strain evidence="3">Goon Nure</strain>
    </source>
</reference>
<keyword evidence="2" id="KW-0812">Transmembrane</keyword>
<keyword evidence="2" id="KW-1133">Transmembrane helix</keyword>
<gene>
    <name evidence="3" type="ORF">MACK_002399</name>
</gene>
<proteinExistence type="predicted"/>
<dbReference type="EMBL" id="CP056070">
    <property type="protein sequence ID" value="UKK01581.1"/>
    <property type="molecule type" value="Genomic_DNA"/>
</dbReference>
<feature type="compositionally biased region" description="Basic and acidic residues" evidence="1">
    <location>
        <begin position="140"/>
        <end position="159"/>
    </location>
</feature>
<dbReference type="AlphaFoldDB" id="A0A976MBZ7"/>
<sequence>MHKDPPFTIFQSSTHYKGMNTLIVFKALILVAFSAKFVRSEDTGDDIGSIYDSSFPDLIIEDSDSKATKESDNEIAIEDSRDAKPIVPVIPEDKDEDIFDRNHGSFPDGWHTYQGGNQLRGVEVPAKIEERDDDGSVPAKIEEKKDIKEKKTKAGEKKIKRDSGMPVGAIAVMVTAGSVLVVAVAVAITIRK</sequence>
<evidence type="ECO:0000313" key="3">
    <source>
        <dbReference type="EMBL" id="UKK01581.1"/>
    </source>
</evidence>
<keyword evidence="2" id="KW-0472">Membrane</keyword>